<sequence length="41" mass="5010">MKSKDGVSPRDDYHLKNQPKNFQIKRSNYQLKLYNDECLYM</sequence>
<comment type="caution">
    <text evidence="1">The sequence shown here is derived from an EMBL/GenBank/DDBJ whole genome shotgun (WGS) entry which is preliminary data.</text>
</comment>
<accession>D4BCA5</accession>
<organism evidence="1 2">
    <name type="scientific">Citrobacter youngae ATCC 29220</name>
    <dbReference type="NCBI Taxonomy" id="500640"/>
    <lineage>
        <taxon>Bacteria</taxon>
        <taxon>Pseudomonadati</taxon>
        <taxon>Pseudomonadota</taxon>
        <taxon>Gammaproteobacteria</taxon>
        <taxon>Enterobacterales</taxon>
        <taxon>Enterobacteriaceae</taxon>
        <taxon>Citrobacter</taxon>
        <taxon>Citrobacter freundii complex</taxon>
    </lineage>
</organism>
<reference evidence="1 2" key="1">
    <citation type="submission" date="2010-02" db="EMBL/GenBank/DDBJ databases">
        <authorList>
            <person name="Weinstock G."/>
            <person name="Sodergren E."/>
            <person name="Clifton S."/>
            <person name="Fulton L."/>
            <person name="Fulton B."/>
            <person name="Courtney L."/>
            <person name="Fronick C."/>
            <person name="Harrison M."/>
            <person name="Strong C."/>
            <person name="Farmer C."/>
            <person name="Delahaunty K."/>
            <person name="Markovic C."/>
            <person name="Hall O."/>
            <person name="Minx P."/>
            <person name="Tomlinson C."/>
            <person name="Mitreva M."/>
            <person name="Nelson J."/>
            <person name="Hou S."/>
            <person name="Wollam A."/>
            <person name="Pepin K.H."/>
            <person name="Johnson M."/>
            <person name="Bhonagiri V."/>
            <person name="Zhang X."/>
            <person name="Suruliraj S."/>
            <person name="Warren W."/>
            <person name="Chinwalla A."/>
            <person name="Mardis E.R."/>
            <person name="Wilson R.K."/>
        </authorList>
    </citation>
    <scope>NUCLEOTIDE SEQUENCE [LARGE SCALE GENOMIC DNA]</scope>
    <source>
        <strain evidence="1 2">ATCC 29220</strain>
    </source>
</reference>
<gene>
    <name evidence="1" type="ORF">CIT292_08111</name>
</gene>
<evidence type="ECO:0000313" key="2">
    <source>
        <dbReference type="Proteomes" id="UP000003880"/>
    </source>
</evidence>
<protein>
    <submittedName>
        <fullName evidence="1">Uncharacterized protein</fullName>
    </submittedName>
</protein>
<name>D4BCA5_9ENTR</name>
<dbReference type="HOGENOM" id="CLU_3267754_0_0_6"/>
<dbReference type="AlphaFoldDB" id="D4BCA5"/>
<dbReference type="EMBL" id="ABWL02000008">
    <property type="protein sequence ID" value="EFE08241.1"/>
    <property type="molecule type" value="Genomic_DNA"/>
</dbReference>
<proteinExistence type="predicted"/>
<evidence type="ECO:0000313" key="1">
    <source>
        <dbReference type="EMBL" id="EFE08241.1"/>
    </source>
</evidence>
<dbReference type="Proteomes" id="UP000003880">
    <property type="component" value="Unassembled WGS sequence"/>
</dbReference>